<comment type="subcellular location">
    <subcellularLocation>
        <location evidence="4">Cytoplasm</location>
    </subcellularLocation>
</comment>
<evidence type="ECO:0000256" key="14">
    <source>
        <dbReference type="ARBA" id="ARBA00022723"/>
    </source>
</evidence>
<evidence type="ECO:0000256" key="11">
    <source>
        <dbReference type="ARBA" id="ARBA00022597"/>
    </source>
</evidence>
<dbReference type="SUPFAM" id="SSF55594">
    <property type="entry name" value="HPr-like"/>
    <property type="match status" value="1"/>
</dbReference>
<reference evidence="19" key="1">
    <citation type="submission" date="2016-12" db="EMBL/GenBank/DDBJ databases">
        <title>Draft genome sequence of Roseomonas mucosa strain AU37, isolated from a peripheral intravenous catheter.</title>
        <authorList>
            <person name="Choudhury M.A."/>
            <person name="Sidjabat H.E."/>
            <person name="Wailan A.M."/>
            <person name="Zhang L."/>
            <person name="Marsh N.M."/>
            <person name="Rickard C.M."/>
            <person name="Davies M."/>
            <person name="Mcmillan D.J."/>
        </authorList>
    </citation>
    <scope>NUCLEOTIDE SEQUENCE [LARGE SCALE GENOMIC DNA]</scope>
    <source>
        <strain evidence="19">AU37</strain>
    </source>
</reference>
<dbReference type="Gene3D" id="3.20.20.60">
    <property type="entry name" value="Phosphoenolpyruvate-binding domains"/>
    <property type="match status" value="1"/>
</dbReference>
<evidence type="ECO:0000256" key="6">
    <source>
        <dbReference type="ARBA" id="ARBA00012232"/>
    </source>
</evidence>
<dbReference type="SUPFAM" id="SSF52009">
    <property type="entry name" value="Phosphohistidine domain"/>
    <property type="match status" value="1"/>
</dbReference>
<dbReference type="PROSITE" id="PS51094">
    <property type="entry name" value="PTS_EIIA_TYPE_2"/>
    <property type="match status" value="1"/>
</dbReference>
<dbReference type="GO" id="GO:0016301">
    <property type="term" value="F:kinase activity"/>
    <property type="evidence" value="ECO:0007669"/>
    <property type="project" value="UniProtKB-KW"/>
</dbReference>
<dbReference type="InterPro" id="IPR015813">
    <property type="entry name" value="Pyrv/PenolPyrv_kinase-like_dom"/>
</dbReference>
<dbReference type="GO" id="GO:0005737">
    <property type="term" value="C:cytoplasm"/>
    <property type="evidence" value="ECO:0007669"/>
    <property type="project" value="UniProtKB-SubCell"/>
</dbReference>
<dbReference type="InterPro" id="IPR008279">
    <property type="entry name" value="PEP-util_enz_mobile_dom"/>
</dbReference>
<evidence type="ECO:0000256" key="7">
    <source>
        <dbReference type="ARBA" id="ARBA00015565"/>
    </source>
</evidence>
<dbReference type="PROSITE" id="PS00370">
    <property type="entry name" value="PEP_ENZYMES_PHOS_SITE"/>
    <property type="match status" value="1"/>
</dbReference>
<dbReference type="InterPro" id="IPR002114">
    <property type="entry name" value="PTS_HPr_Ser_P_site"/>
</dbReference>
<evidence type="ECO:0000256" key="13">
    <source>
        <dbReference type="ARBA" id="ARBA00022683"/>
    </source>
</evidence>
<dbReference type="SUPFAM" id="SSF55804">
    <property type="entry name" value="Phoshotransferase/anion transport protein"/>
    <property type="match status" value="1"/>
</dbReference>
<dbReference type="InterPro" id="IPR035895">
    <property type="entry name" value="HPr-like_sf"/>
</dbReference>
<dbReference type="PRINTS" id="PR01736">
    <property type="entry name" value="PHPHTRNFRASE"/>
</dbReference>
<dbReference type="InterPro" id="IPR036637">
    <property type="entry name" value="Phosphohistidine_dom_sf"/>
</dbReference>
<dbReference type="CDD" id="cd00211">
    <property type="entry name" value="PTS_IIA_fru"/>
    <property type="match status" value="1"/>
</dbReference>
<dbReference type="SUPFAM" id="SSF47831">
    <property type="entry name" value="Enzyme I of the PEP:sugar phosphotransferase system HPr-binding (sub)domain"/>
    <property type="match status" value="1"/>
</dbReference>
<feature type="domain" description="HPr" evidence="18">
    <location>
        <begin position="164"/>
        <end position="253"/>
    </location>
</feature>
<evidence type="ECO:0000256" key="15">
    <source>
        <dbReference type="ARBA" id="ARBA00022777"/>
    </source>
</evidence>
<dbReference type="InterPro" id="IPR006318">
    <property type="entry name" value="PTS_EI-like"/>
</dbReference>
<dbReference type="InterPro" id="IPR000032">
    <property type="entry name" value="HPr-like"/>
</dbReference>
<dbReference type="PROSITE" id="PS00742">
    <property type="entry name" value="PEP_ENZYMES_2"/>
    <property type="match status" value="1"/>
</dbReference>
<dbReference type="Pfam" id="PF00359">
    <property type="entry name" value="PTS_EIIA_2"/>
    <property type="match status" value="1"/>
</dbReference>
<dbReference type="PANTHER" id="PTHR46244:SF6">
    <property type="entry name" value="PHOSPHOENOLPYRUVATE-PROTEIN PHOSPHOTRANSFERASE"/>
    <property type="match status" value="1"/>
</dbReference>
<feature type="domain" description="PTS EIIA type-2" evidence="17">
    <location>
        <begin position="5"/>
        <end position="144"/>
    </location>
</feature>
<dbReference type="AlphaFoldDB" id="A0A1S8D5L3"/>
<dbReference type="CDD" id="cd00367">
    <property type="entry name" value="PTS-HPr_like"/>
    <property type="match status" value="1"/>
</dbReference>
<dbReference type="NCBIfam" id="TIGR01417">
    <property type="entry name" value="PTS_I_fam"/>
    <property type="match status" value="1"/>
</dbReference>
<keyword evidence="10" id="KW-0597">Phosphoprotein</keyword>
<dbReference type="Pfam" id="PF00381">
    <property type="entry name" value="PTS-HPr"/>
    <property type="match status" value="1"/>
</dbReference>
<comment type="cofactor">
    <cofactor evidence="2">
        <name>Mg(2+)</name>
        <dbReference type="ChEBI" id="CHEBI:18420"/>
    </cofactor>
</comment>
<evidence type="ECO:0000256" key="5">
    <source>
        <dbReference type="ARBA" id="ARBA00007837"/>
    </source>
</evidence>
<evidence type="ECO:0000313" key="20">
    <source>
        <dbReference type="Proteomes" id="UP000054844"/>
    </source>
</evidence>
<dbReference type="EMBL" id="LLWF02000038">
    <property type="protein sequence ID" value="ONH82890.1"/>
    <property type="molecule type" value="Genomic_DNA"/>
</dbReference>
<sequence>MPAHVILSAERIRLDANPGSKDEAIRQAAQLLVDTGAIAPAYVESMLRREGEAETYLGDGIAIPHGQRNDRNLIHSTAISVLQVPKGVDWGEDKARLVVAIAAQGDEHIEVLRRLTEVLGDSALAERLATTRDPGLILRTLDPDAAPAATAPAMPPAGSLEASGEGFSIGVQAPGAAGLHARPARALAGIAKRYDAAIEIRHGDRRADAKSMISLLQLGAGANAQLTVTARGPQAAEALEAVRAGFVAGLGEGDDDHAPADRAPEATAPVAEEGAIAGLPASPGVAIGVIFRHRSESAGYAETAADPAAERAALDGALVEAKAELRQVAADMTTRIGAKHAAIFGAHEEFLDDPELLAEARMRIEKGASAPAAWDGATASRAEALVALGDPLLAERANDLKDVSRRVLRRLTGASGDPDISVPLPERAVVVAEDLTPSETAGLDPMRVVGLVTAAGGPTAHTAILARALGIPAIVAAGPSVMALPDGTPVIVDGDRGLLRPDPDAAQLAAAEKAIASGRDRAAAAKAAAFRPAVTRDGHRVEVAANCRKPEEAVEAVAAGAEGTGLVRSEFLFDDRAEPPTEDEQFEIYRKLAEGFGGLPVVLRTLDAGGDKPLRFVRHPAEANPFLGLRGLRLCLANPELFRPQIRAALRAAKHGDIRIMLPMVDGLADLRAAKALIEEERRALVAPPVEVGIMVEVPAAAVMADQLAAEADFFSIGTNDLTQYTLAVDRLHPTLGARSDALDPAVLRLIDMTVKAAHARGRWVGVCGNMAADPVAAPILVGLGVDELSVSIPNVAALKAQIRGLSRNEAERLARTALNCATAAEVRALPVAREMAHAA</sequence>
<dbReference type="PROSITE" id="PS51350">
    <property type="entry name" value="PTS_HPR_DOM"/>
    <property type="match status" value="1"/>
</dbReference>
<dbReference type="SUPFAM" id="SSF51621">
    <property type="entry name" value="Phosphoenolpyruvate/pyruvate domain"/>
    <property type="match status" value="1"/>
</dbReference>
<comment type="function">
    <text evidence="3">The phosphoenolpyruvate-dependent sugar phosphotransferase system (sugar PTS), a major carbohydrate active transport system, catalyzes the phosphorylation of incoming sugar substrates concomitantly with their translocation across the cell membrane. The enzyme II FruAB PTS system is involved in fructose transport.</text>
</comment>
<dbReference type="NCBIfam" id="TIGR01003">
    <property type="entry name" value="PTS_HPr_family"/>
    <property type="match status" value="1"/>
</dbReference>
<dbReference type="Gene3D" id="3.30.1340.10">
    <property type="entry name" value="HPr-like"/>
    <property type="match status" value="1"/>
</dbReference>
<evidence type="ECO:0000259" key="18">
    <source>
        <dbReference type="PROSITE" id="PS51350"/>
    </source>
</evidence>
<dbReference type="EC" id="2.7.3.9" evidence="6"/>
<keyword evidence="8" id="KW-0813">Transport</keyword>
<keyword evidence="16" id="KW-0460">Magnesium</keyword>
<dbReference type="PRINTS" id="PR00107">
    <property type="entry name" value="PHOSPHOCPHPR"/>
</dbReference>
<gene>
    <name evidence="19" type="ORF">APZ41_012280</name>
</gene>
<dbReference type="InterPro" id="IPR036618">
    <property type="entry name" value="PtsI_HPr-bd_sf"/>
</dbReference>
<keyword evidence="15" id="KW-0418">Kinase</keyword>
<evidence type="ECO:0000259" key="17">
    <source>
        <dbReference type="PROSITE" id="PS51094"/>
    </source>
</evidence>
<keyword evidence="20" id="KW-1185">Reference proteome</keyword>
<keyword evidence="12" id="KW-0808">Transferase</keyword>
<comment type="caution">
    <text evidence="19">The sequence shown here is derived from an EMBL/GenBank/DDBJ whole genome shotgun (WGS) entry which is preliminary data.</text>
</comment>
<dbReference type="Pfam" id="PF02896">
    <property type="entry name" value="PEP-utilizers_C"/>
    <property type="match status" value="1"/>
</dbReference>
<dbReference type="GO" id="GO:0008965">
    <property type="term" value="F:phosphoenolpyruvate-protein phosphotransferase activity"/>
    <property type="evidence" value="ECO:0007669"/>
    <property type="project" value="UniProtKB-EC"/>
</dbReference>
<comment type="similarity">
    <text evidence="5">Belongs to the PEP-utilizing enzyme family.</text>
</comment>
<dbReference type="Pfam" id="PF05524">
    <property type="entry name" value="PEP-utilisers_N"/>
    <property type="match status" value="1"/>
</dbReference>
<accession>A0A1S8D5L3</accession>
<dbReference type="InterPro" id="IPR023151">
    <property type="entry name" value="PEP_util_CS"/>
</dbReference>
<evidence type="ECO:0000256" key="1">
    <source>
        <dbReference type="ARBA" id="ARBA00000683"/>
    </source>
</evidence>
<keyword evidence="11" id="KW-0762">Sugar transport</keyword>
<dbReference type="InterPro" id="IPR040442">
    <property type="entry name" value="Pyrv_kinase-like_dom_sf"/>
</dbReference>
<dbReference type="InterPro" id="IPR016152">
    <property type="entry name" value="PTrfase/Anion_transptr"/>
</dbReference>
<dbReference type="GO" id="GO:0046872">
    <property type="term" value="F:metal ion binding"/>
    <property type="evidence" value="ECO:0007669"/>
    <property type="project" value="UniProtKB-KW"/>
</dbReference>
<dbReference type="PROSITE" id="PS00372">
    <property type="entry name" value="PTS_EIIA_TYPE_2_HIS"/>
    <property type="match status" value="1"/>
</dbReference>
<evidence type="ECO:0000256" key="3">
    <source>
        <dbReference type="ARBA" id="ARBA00003136"/>
    </source>
</evidence>
<dbReference type="InterPro" id="IPR000121">
    <property type="entry name" value="PEP_util_C"/>
</dbReference>
<dbReference type="Gene3D" id="3.40.930.10">
    <property type="entry name" value="Mannitol-specific EII, Chain A"/>
    <property type="match status" value="1"/>
</dbReference>
<name>A0A1S8D5L3_9PROT</name>
<keyword evidence="14" id="KW-0479">Metal-binding</keyword>
<evidence type="ECO:0000256" key="8">
    <source>
        <dbReference type="ARBA" id="ARBA00022448"/>
    </source>
</evidence>
<proteinExistence type="inferred from homology"/>
<organism evidence="19 20">
    <name type="scientific">Roseomonas mucosa</name>
    <dbReference type="NCBI Taxonomy" id="207340"/>
    <lineage>
        <taxon>Bacteria</taxon>
        <taxon>Pseudomonadati</taxon>
        <taxon>Pseudomonadota</taxon>
        <taxon>Alphaproteobacteria</taxon>
        <taxon>Acetobacterales</taxon>
        <taxon>Roseomonadaceae</taxon>
        <taxon>Roseomonas</taxon>
    </lineage>
</organism>
<evidence type="ECO:0000256" key="9">
    <source>
        <dbReference type="ARBA" id="ARBA00022490"/>
    </source>
</evidence>
<dbReference type="InterPro" id="IPR050499">
    <property type="entry name" value="PEP-utilizing_PTS_enzyme"/>
</dbReference>
<dbReference type="PROSITE" id="PS00589">
    <property type="entry name" value="PTS_HPR_SER"/>
    <property type="match status" value="1"/>
</dbReference>
<dbReference type="Gene3D" id="1.10.274.10">
    <property type="entry name" value="PtsI, HPr-binding domain"/>
    <property type="match status" value="1"/>
</dbReference>
<dbReference type="InterPro" id="IPR018274">
    <property type="entry name" value="PEP_util_AS"/>
</dbReference>
<dbReference type="STRING" id="207340.APZ41_012280"/>
<comment type="catalytic activity">
    <reaction evidence="1">
        <text>L-histidyl-[protein] + phosphoenolpyruvate = N(pros)-phospho-L-histidyl-[protein] + pyruvate</text>
        <dbReference type="Rhea" id="RHEA:23880"/>
        <dbReference type="Rhea" id="RHEA-COMP:9745"/>
        <dbReference type="Rhea" id="RHEA-COMP:9746"/>
        <dbReference type="ChEBI" id="CHEBI:15361"/>
        <dbReference type="ChEBI" id="CHEBI:29979"/>
        <dbReference type="ChEBI" id="CHEBI:58702"/>
        <dbReference type="ChEBI" id="CHEBI:64837"/>
        <dbReference type="EC" id="2.7.3.9"/>
    </reaction>
</comment>
<dbReference type="GO" id="GO:0009401">
    <property type="term" value="P:phosphoenolpyruvate-dependent sugar phosphotransferase system"/>
    <property type="evidence" value="ECO:0007669"/>
    <property type="project" value="UniProtKB-KW"/>
</dbReference>
<evidence type="ECO:0000256" key="16">
    <source>
        <dbReference type="ARBA" id="ARBA00022842"/>
    </source>
</evidence>
<evidence type="ECO:0000256" key="10">
    <source>
        <dbReference type="ARBA" id="ARBA00022553"/>
    </source>
</evidence>
<dbReference type="PANTHER" id="PTHR46244">
    <property type="entry name" value="PHOSPHOENOLPYRUVATE-PROTEIN PHOSPHOTRANSFERASE"/>
    <property type="match status" value="1"/>
</dbReference>
<dbReference type="Pfam" id="PF00391">
    <property type="entry name" value="PEP-utilizers"/>
    <property type="match status" value="1"/>
</dbReference>
<keyword evidence="9" id="KW-0963">Cytoplasm</keyword>
<dbReference type="Gene3D" id="3.50.30.10">
    <property type="entry name" value="Phosphohistidine domain"/>
    <property type="match status" value="1"/>
</dbReference>
<keyword evidence="13" id="KW-0598">Phosphotransferase system</keyword>
<evidence type="ECO:0000313" key="19">
    <source>
        <dbReference type="EMBL" id="ONH82890.1"/>
    </source>
</evidence>
<evidence type="ECO:0000256" key="4">
    <source>
        <dbReference type="ARBA" id="ARBA00004496"/>
    </source>
</evidence>
<protein>
    <recommendedName>
        <fullName evidence="7">Multiphosphoryl transfer protein</fullName>
        <ecNumber evidence="6">2.7.3.9</ecNumber>
    </recommendedName>
</protein>
<evidence type="ECO:0000256" key="12">
    <source>
        <dbReference type="ARBA" id="ARBA00022679"/>
    </source>
</evidence>
<dbReference type="InterPro" id="IPR002178">
    <property type="entry name" value="PTS_EIIA_type-2_dom"/>
</dbReference>
<dbReference type="Proteomes" id="UP000054844">
    <property type="component" value="Unassembled WGS sequence"/>
</dbReference>
<dbReference type="InterPro" id="IPR008731">
    <property type="entry name" value="PTS_EIN"/>
</dbReference>
<evidence type="ECO:0000256" key="2">
    <source>
        <dbReference type="ARBA" id="ARBA00001946"/>
    </source>
</evidence>